<accession>A0A328CDZ8</accession>
<dbReference type="RefSeq" id="WP_111728481.1">
    <property type="nucleotide sequence ID" value="NZ_QHKO01000001.1"/>
</dbReference>
<protein>
    <recommendedName>
        <fullName evidence="1">AAA domain-containing protein</fullName>
    </recommendedName>
</protein>
<gene>
    <name evidence="2" type="ORF">DL240_03610</name>
</gene>
<comment type="caution">
    <text evidence="2">The sequence shown here is derived from an EMBL/GenBank/DDBJ whole genome shotgun (WGS) entry which is preliminary data.</text>
</comment>
<dbReference type="FunFam" id="3.40.50.300:FF:000285">
    <property type="entry name" value="Sporulation initiation inhibitor Soj"/>
    <property type="match status" value="1"/>
</dbReference>
<proteinExistence type="predicted"/>
<dbReference type="PANTHER" id="PTHR13696:SF52">
    <property type="entry name" value="PARA FAMILY PROTEIN CT_582"/>
    <property type="match status" value="1"/>
</dbReference>
<dbReference type="InterPro" id="IPR027417">
    <property type="entry name" value="P-loop_NTPase"/>
</dbReference>
<organism evidence="2 3">
    <name type="scientific">Lujinxingia litoralis</name>
    <dbReference type="NCBI Taxonomy" id="2211119"/>
    <lineage>
        <taxon>Bacteria</taxon>
        <taxon>Deltaproteobacteria</taxon>
        <taxon>Bradymonadales</taxon>
        <taxon>Lujinxingiaceae</taxon>
        <taxon>Lujinxingia</taxon>
    </lineage>
</organism>
<dbReference type="OrthoDB" id="9815116at2"/>
<evidence type="ECO:0000259" key="1">
    <source>
        <dbReference type="Pfam" id="PF13614"/>
    </source>
</evidence>
<feature type="domain" description="AAA" evidence="1">
    <location>
        <begin position="3"/>
        <end position="178"/>
    </location>
</feature>
<dbReference type="Gene3D" id="3.40.50.300">
    <property type="entry name" value="P-loop containing nucleotide triphosphate hydrolases"/>
    <property type="match status" value="1"/>
</dbReference>
<dbReference type="AlphaFoldDB" id="A0A328CDZ8"/>
<evidence type="ECO:0000313" key="3">
    <source>
        <dbReference type="Proteomes" id="UP000249169"/>
    </source>
</evidence>
<reference evidence="2 3" key="1">
    <citation type="submission" date="2018-05" db="EMBL/GenBank/DDBJ databases">
        <title>Lujinxingia marina gen. nov. sp. nov., a new facultative anaerobic member of the class Deltaproteobacteria, and proposal of Lujinxingaceae fam. nov.</title>
        <authorList>
            <person name="Li C.-M."/>
        </authorList>
    </citation>
    <scope>NUCLEOTIDE SEQUENCE [LARGE SCALE GENOMIC DNA]</scope>
    <source>
        <strain evidence="2 3">B210</strain>
    </source>
</reference>
<dbReference type="SUPFAM" id="SSF52540">
    <property type="entry name" value="P-loop containing nucleoside triphosphate hydrolases"/>
    <property type="match status" value="1"/>
</dbReference>
<name>A0A328CDZ8_9DELT</name>
<keyword evidence="3" id="KW-1185">Reference proteome</keyword>
<sequence length="262" mass="28409">MKKVVAIANQKGGVGKTTTSVNLAACLAAESCRVLLIDLDPQGNATSGVGVDRLECDTSIYDALVGTRTISGLIRATNTENLDLIPSTTDLAGAQIELVNAGDREFRLRKALEEVPEEYDFIILDCPPSLGLLTINALVAANTVLVPIQTEYYALEGLGHLLRTIELIHEHLNPALTIEGILLTMYDSRTNLSEQVATEVSTHFGELVFQTVIPRNVRLGEAPSFGMPISEYDRSSRGAISYRDFAREFLKRNGHQGHSASA</sequence>
<dbReference type="Pfam" id="PF13614">
    <property type="entry name" value="AAA_31"/>
    <property type="match status" value="1"/>
</dbReference>
<dbReference type="CDD" id="cd02042">
    <property type="entry name" value="ParAB_family"/>
    <property type="match status" value="1"/>
</dbReference>
<dbReference type="EMBL" id="QHKO01000001">
    <property type="protein sequence ID" value="RAL25309.1"/>
    <property type="molecule type" value="Genomic_DNA"/>
</dbReference>
<dbReference type="Proteomes" id="UP000249169">
    <property type="component" value="Unassembled WGS sequence"/>
</dbReference>
<dbReference type="InterPro" id="IPR050678">
    <property type="entry name" value="DNA_Partitioning_ATPase"/>
</dbReference>
<dbReference type="PIRSF" id="PIRSF009320">
    <property type="entry name" value="Nuc_binding_HP_1000"/>
    <property type="match status" value="1"/>
</dbReference>
<evidence type="ECO:0000313" key="2">
    <source>
        <dbReference type="EMBL" id="RAL25309.1"/>
    </source>
</evidence>
<dbReference type="PANTHER" id="PTHR13696">
    <property type="entry name" value="P-LOOP CONTAINING NUCLEOSIDE TRIPHOSPHATE HYDROLASE"/>
    <property type="match status" value="1"/>
</dbReference>
<dbReference type="InterPro" id="IPR025669">
    <property type="entry name" value="AAA_dom"/>
</dbReference>